<dbReference type="EMBL" id="CP025958">
    <property type="protein sequence ID" value="AWM38477.1"/>
    <property type="molecule type" value="Genomic_DNA"/>
</dbReference>
<accession>A0A2Z3H424</accession>
<reference evidence="1 2" key="1">
    <citation type="submission" date="2018-01" db="EMBL/GenBank/DDBJ databases">
        <title>G. obscuriglobus.</title>
        <authorList>
            <person name="Franke J."/>
            <person name="Blomberg W."/>
            <person name="Selmecki A."/>
        </authorList>
    </citation>
    <scope>NUCLEOTIDE SEQUENCE [LARGE SCALE GENOMIC DNA]</scope>
    <source>
        <strain evidence="1 2">DSM 5831</strain>
    </source>
</reference>
<dbReference type="AlphaFoldDB" id="A0A2Z3H424"/>
<sequence>MESVLPNVIALLIVGAIVWGILQAARPRPLFTVRIANGEPHAVHGRVTGAFLDRVREVAAAHRIQRGLVFGVASNGRIRLKTSGHFPPAAQQQLRNWWAEFGWPVPRSRRRP</sequence>
<gene>
    <name evidence="1" type="ORF">C1280_16775</name>
</gene>
<dbReference type="RefSeq" id="WP_010042111.1">
    <property type="nucleotide sequence ID" value="NZ_CP025958.1"/>
</dbReference>
<keyword evidence="2" id="KW-1185">Reference proteome</keyword>
<evidence type="ECO:0000313" key="2">
    <source>
        <dbReference type="Proteomes" id="UP000245802"/>
    </source>
</evidence>
<protein>
    <submittedName>
        <fullName evidence="1">DUF3634 domain-containing protein</fullName>
    </submittedName>
</protein>
<dbReference type="KEGG" id="gog:C1280_16775"/>
<organism evidence="1 2">
    <name type="scientific">Gemmata obscuriglobus</name>
    <dbReference type="NCBI Taxonomy" id="114"/>
    <lineage>
        <taxon>Bacteria</taxon>
        <taxon>Pseudomonadati</taxon>
        <taxon>Planctomycetota</taxon>
        <taxon>Planctomycetia</taxon>
        <taxon>Gemmatales</taxon>
        <taxon>Gemmataceae</taxon>
        <taxon>Gemmata</taxon>
    </lineage>
</organism>
<dbReference type="Proteomes" id="UP000245802">
    <property type="component" value="Chromosome"/>
</dbReference>
<dbReference type="OrthoDB" id="9995354at2"/>
<dbReference type="Pfam" id="PF12321">
    <property type="entry name" value="DUF3634"/>
    <property type="match status" value="1"/>
</dbReference>
<name>A0A2Z3H424_9BACT</name>
<evidence type="ECO:0000313" key="1">
    <source>
        <dbReference type="EMBL" id="AWM38477.1"/>
    </source>
</evidence>
<dbReference type="InterPro" id="IPR022090">
    <property type="entry name" value="DUF3634"/>
</dbReference>
<proteinExistence type="predicted"/>